<name>A0AAP0LDU7_9MAGN</name>
<proteinExistence type="predicted"/>
<dbReference type="Proteomes" id="UP001420932">
    <property type="component" value="Unassembled WGS sequence"/>
</dbReference>
<organism evidence="1 2">
    <name type="scientific">Stephania yunnanensis</name>
    <dbReference type="NCBI Taxonomy" id="152371"/>
    <lineage>
        <taxon>Eukaryota</taxon>
        <taxon>Viridiplantae</taxon>
        <taxon>Streptophyta</taxon>
        <taxon>Embryophyta</taxon>
        <taxon>Tracheophyta</taxon>
        <taxon>Spermatophyta</taxon>
        <taxon>Magnoliopsida</taxon>
        <taxon>Ranunculales</taxon>
        <taxon>Menispermaceae</taxon>
        <taxon>Menispermoideae</taxon>
        <taxon>Cissampelideae</taxon>
        <taxon>Stephania</taxon>
    </lineage>
</organism>
<evidence type="ECO:0008006" key="3">
    <source>
        <dbReference type="Google" id="ProtNLM"/>
    </source>
</evidence>
<keyword evidence="2" id="KW-1185">Reference proteome</keyword>
<sequence>MDYTIRLEDGVRGVLEEEIKEIHGTNEELNEEDMIDLNLNAEVPEEGIIFDILDESKLAWLWYDRSVGFGAKYRSSHMKHNAVVKKVFACNKKENYKSKGIYHMTLGSWSNRNAQTAVWLFYDAKWNVTKCFLQHNHRISPLKREMMHLRALKEQMKGQMTCAGGIGPSK</sequence>
<protein>
    <recommendedName>
        <fullName evidence="3">FAR1 domain-containing protein</fullName>
    </recommendedName>
</protein>
<gene>
    <name evidence="1" type="ORF">Syun_001502</name>
</gene>
<evidence type="ECO:0000313" key="2">
    <source>
        <dbReference type="Proteomes" id="UP001420932"/>
    </source>
</evidence>
<comment type="caution">
    <text evidence="1">The sequence shown here is derived from an EMBL/GenBank/DDBJ whole genome shotgun (WGS) entry which is preliminary data.</text>
</comment>
<dbReference type="AlphaFoldDB" id="A0AAP0LDU7"/>
<accession>A0AAP0LDU7</accession>
<reference evidence="1 2" key="1">
    <citation type="submission" date="2024-01" db="EMBL/GenBank/DDBJ databases">
        <title>Genome assemblies of Stephania.</title>
        <authorList>
            <person name="Yang L."/>
        </authorList>
    </citation>
    <scope>NUCLEOTIDE SEQUENCE [LARGE SCALE GENOMIC DNA]</scope>
    <source>
        <strain evidence="1">YNDBR</strain>
        <tissue evidence="1">Leaf</tissue>
    </source>
</reference>
<evidence type="ECO:0000313" key="1">
    <source>
        <dbReference type="EMBL" id="KAK9169362.1"/>
    </source>
</evidence>
<dbReference type="EMBL" id="JBBNAF010000001">
    <property type="protein sequence ID" value="KAK9169362.1"/>
    <property type="molecule type" value="Genomic_DNA"/>
</dbReference>